<reference evidence="2" key="1">
    <citation type="journal article" date="2017" name="Nat. Ecol. Evol.">
        <title>Genome expansion and lineage-specific genetic innovations in the forest pathogenic fungi Armillaria.</title>
        <authorList>
            <person name="Sipos G."/>
            <person name="Prasanna A.N."/>
            <person name="Walter M.C."/>
            <person name="O'Connor E."/>
            <person name="Balint B."/>
            <person name="Krizsan K."/>
            <person name="Kiss B."/>
            <person name="Hess J."/>
            <person name="Varga T."/>
            <person name="Slot J."/>
            <person name="Riley R."/>
            <person name="Boka B."/>
            <person name="Rigling D."/>
            <person name="Barry K."/>
            <person name="Lee J."/>
            <person name="Mihaltcheva S."/>
            <person name="LaButti K."/>
            <person name="Lipzen A."/>
            <person name="Waldron R."/>
            <person name="Moloney N.M."/>
            <person name="Sperisen C."/>
            <person name="Kredics L."/>
            <person name="Vagvoelgyi C."/>
            <person name="Patrignani A."/>
            <person name="Fitzpatrick D."/>
            <person name="Nagy I."/>
            <person name="Doyle S."/>
            <person name="Anderson J.B."/>
            <person name="Grigoriev I.V."/>
            <person name="Gueldener U."/>
            <person name="Muensterkoetter M."/>
            <person name="Nagy L.G."/>
        </authorList>
    </citation>
    <scope>NUCLEOTIDE SEQUENCE [LARGE SCALE GENOMIC DNA]</scope>
    <source>
        <strain evidence="2">Ar21-2</strain>
    </source>
</reference>
<dbReference type="Gene3D" id="1.20.1250.20">
    <property type="entry name" value="MFS general substrate transporter like domains"/>
    <property type="match status" value="1"/>
</dbReference>
<dbReference type="EMBL" id="KZ293661">
    <property type="protein sequence ID" value="PBK91464.1"/>
    <property type="molecule type" value="Genomic_DNA"/>
</dbReference>
<dbReference type="Proteomes" id="UP000217790">
    <property type="component" value="Unassembled WGS sequence"/>
</dbReference>
<proteinExistence type="predicted"/>
<dbReference type="InterPro" id="IPR036259">
    <property type="entry name" value="MFS_trans_sf"/>
</dbReference>
<organism evidence="1 2">
    <name type="scientific">Armillaria gallica</name>
    <name type="common">Bulbous honey fungus</name>
    <name type="synonym">Armillaria bulbosa</name>
    <dbReference type="NCBI Taxonomy" id="47427"/>
    <lineage>
        <taxon>Eukaryota</taxon>
        <taxon>Fungi</taxon>
        <taxon>Dikarya</taxon>
        <taxon>Basidiomycota</taxon>
        <taxon>Agaricomycotina</taxon>
        <taxon>Agaricomycetes</taxon>
        <taxon>Agaricomycetidae</taxon>
        <taxon>Agaricales</taxon>
        <taxon>Marasmiineae</taxon>
        <taxon>Physalacriaceae</taxon>
        <taxon>Armillaria</taxon>
    </lineage>
</organism>
<protein>
    <submittedName>
        <fullName evidence="1">Uncharacterized protein</fullName>
    </submittedName>
</protein>
<name>A0A2H3DCD5_ARMGA</name>
<evidence type="ECO:0000313" key="2">
    <source>
        <dbReference type="Proteomes" id="UP000217790"/>
    </source>
</evidence>
<dbReference type="OrthoDB" id="2544694at2759"/>
<accession>A0A2H3DCD5</accession>
<keyword evidence="2" id="KW-1185">Reference proteome</keyword>
<dbReference type="STRING" id="47427.A0A2H3DCD5"/>
<sequence length="106" mass="12566">MTFNIVIIPVVYLFYPETSNRHLEDIDRLYREHRGMVFVFRHKEAIQMERPERYLLADEERVSQVKKDADGESIDQVENVEHEVDIQGPLTPGKNEHLITCYTIYS</sequence>
<dbReference type="AlphaFoldDB" id="A0A2H3DCD5"/>
<dbReference type="InParanoid" id="A0A2H3DCD5"/>
<gene>
    <name evidence="1" type="ORF">ARMGADRAFT_1166294</name>
</gene>
<evidence type="ECO:0000313" key="1">
    <source>
        <dbReference type="EMBL" id="PBK91464.1"/>
    </source>
</evidence>